<protein>
    <recommendedName>
        <fullName evidence="2">Heterokaryon incompatibility domain-containing protein</fullName>
    </recommendedName>
</protein>
<keyword evidence="4" id="KW-1185">Reference proteome</keyword>
<feature type="region of interest" description="Disordered" evidence="1">
    <location>
        <begin position="87"/>
        <end position="108"/>
    </location>
</feature>
<dbReference type="InterPro" id="IPR010730">
    <property type="entry name" value="HET"/>
</dbReference>
<dbReference type="Pfam" id="PF06985">
    <property type="entry name" value="HET"/>
    <property type="match status" value="1"/>
</dbReference>
<name>A0AAD9XZ19_COLKA</name>
<feature type="domain" description="Heterokaryon incompatibility" evidence="2">
    <location>
        <begin position="161"/>
        <end position="324"/>
    </location>
</feature>
<dbReference type="PANTHER" id="PTHR33112">
    <property type="entry name" value="DOMAIN PROTEIN, PUTATIVE-RELATED"/>
    <property type="match status" value="1"/>
</dbReference>
<dbReference type="AlphaFoldDB" id="A0AAD9XZ19"/>
<comment type="caution">
    <text evidence="3">The sequence shown here is derived from an EMBL/GenBank/DDBJ whole genome shotgun (WGS) entry which is preliminary data.</text>
</comment>
<evidence type="ECO:0000256" key="1">
    <source>
        <dbReference type="SAM" id="MobiDB-lite"/>
    </source>
</evidence>
<reference evidence="3" key="1">
    <citation type="submission" date="2023-02" db="EMBL/GenBank/DDBJ databases">
        <title>Colletotrichum kahawae CIFC_Que2 genome sequencing and assembly.</title>
        <authorList>
            <person name="Baroncelli R."/>
        </authorList>
    </citation>
    <scope>NUCLEOTIDE SEQUENCE</scope>
    <source>
        <strain evidence="3">CIFC_Que2</strain>
    </source>
</reference>
<accession>A0AAD9XZ19</accession>
<dbReference type="EMBL" id="VYYT01000699">
    <property type="protein sequence ID" value="KAK2730220.1"/>
    <property type="molecule type" value="Genomic_DNA"/>
</dbReference>
<gene>
    <name evidence="3" type="ORF">CKAH01_09742</name>
</gene>
<evidence type="ECO:0000259" key="2">
    <source>
        <dbReference type="Pfam" id="PF06985"/>
    </source>
</evidence>
<evidence type="ECO:0000313" key="3">
    <source>
        <dbReference type="EMBL" id="KAK2730220.1"/>
    </source>
</evidence>
<evidence type="ECO:0000313" key="4">
    <source>
        <dbReference type="Proteomes" id="UP001281614"/>
    </source>
</evidence>
<sequence length="397" mass="45282">MEDDLGKTGLPPFGIEDIEKMKTFWRFTIMKASAHVWAFRQIRFLVYDDTDDEVNKDAISSTEECASYDSEDEEATLRKAIEMSLETEDVSQNQSPQHMKAGASTHKSPFATDHGLPDKCDICANLPEFPHDRKARNFRVINPGSLDPTRSLVELPPCTHYVAVSYCWPEPVFNELGQLCQAQRESKVRDLNGIVRDARALDDVLDRAVDFANFAGLRMIWIDQECLPPPAADGPEEEKEYQQMGIQAMDIVYNQALFTVGLLSGIISDQSQADALRILIDLYDNYDEHEPLPKLDFLILDELYSFLSLVISDRWYTRAWVVQESISAGERLALSFRRGKSIEFPSFFRSGINPTAHSLDTDFQGHRHSSQLINIYVDDFRGLLRVAERLVEEQFQE</sequence>
<proteinExistence type="predicted"/>
<dbReference type="PANTHER" id="PTHR33112:SF16">
    <property type="entry name" value="HETEROKARYON INCOMPATIBILITY DOMAIN-CONTAINING PROTEIN"/>
    <property type="match status" value="1"/>
</dbReference>
<organism evidence="3 4">
    <name type="scientific">Colletotrichum kahawae</name>
    <name type="common">Coffee berry disease fungus</name>
    <dbReference type="NCBI Taxonomy" id="34407"/>
    <lineage>
        <taxon>Eukaryota</taxon>
        <taxon>Fungi</taxon>
        <taxon>Dikarya</taxon>
        <taxon>Ascomycota</taxon>
        <taxon>Pezizomycotina</taxon>
        <taxon>Sordariomycetes</taxon>
        <taxon>Hypocreomycetidae</taxon>
        <taxon>Glomerellales</taxon>
        <taxon>Glomerellaceae</taxon>
        <taxon>Colletotrichum</taxon>
        <taxon>Colletotrichum gloeosporioides species complex</taxon>
    </lineage>
</organism>
<dbReference type="Proteomes" id="UP001281614">
    <property type="component" value="Unassembled WGS sequence"/>
</dbReference>